<gene>
    <name evidence="17" type="ORF">MAR_031662</name>
</gene>
<feature type="domain" description="Potassium channel voltage dependent KCNQ C-terminal" evidence="15">
    <location>
        <begin position="325"/>
        <end position="428"/>
    </location>
</feature>
<dbReference type="Gene3D" id="1.10.287.70">
    <property type="match status" value="1"/>
</dbReference>
<feature type="transmembrane region" description="Helical" evidence="13">
    <location>
        <begin position="81"/>
        <end position="99"/>
    </location>
</feature>
<sequence>MAGKLPNAFLIRCAVCIGSLVLSTLSTIQEFEATMTTVVIFLEPLLLFWLIVEYLVRIWASGCRSRYQGWLGRMKFAQRPLCIVDAVIIISTVIVILVGSSSEAFAASTLRGLRFFQELLTTVYIGFLMLLFSSYLVYLAEKDHNKLRFGTYADALWWGVVTLCTVGYGDVVPTTWAGKLIASFSAICGIAFFALPAGILGSGFALKVQQQQRQKHLIRRRVPAALLIQSLWRCYAADENSISIATWKPHMVPCPSPTQERPFKTNASFVSRFSTRRKGGPNSNNNGGTASPHYPLISRGDSKKQGCSDEDVPETLQSHFTLSTNSQKAAIRSLRKIKYFVARKKFREALRPYDVKDVIEQYSAGHVDMLGRVKSLQCRLDLILGKSGSKNKDVYDSKVSLSSRIVKVERQVEDIESKLDLLIDLYKEDRKVLLQARASVTNSSASNEHANQNQQNCPKPRSILVDKQYTSEPSSPIIEKHPKKFMLRNHSDLSSRIRKRVTYRLHSAPVRHYGNVPNNEEGEESHHVNSEFDSLRDEGNADVNSVCSSRTVSNEDIVEDRDGETVECEAYTKKQYTQKQEMLKINNVNKEKSSVKGETNQNYLDYDAHNNDNNELEPNGSYCPHHNEEDCSENPDVNDVFENDSADECKIDIETTCLIKIDPPYSDTAREMNDSKDRRDLEHMVLLPLGSMQALAADSSDV</sequence>
<evidence type="ECO:0000256" key="10">
    <source>
        <dbReference type="ARBA" id="ARBA00034430"/>
    </source>
</evidence>
<feature type="transmembrane region" description="Helical" evidence="13">
    <location>
        <begin position="40"/>
        <end position="60"/>
    </location>
</feature>
<keyword evidence="5" id="KW-0630">Potassium</keyword>
<dbReference type="SUPFAM" id="SSF81324">
    <property type="entry name" value="Voltage-gated potassium channels"/>
    <property type="match status" value="1"/>
</dbReference>
<feature type="transmembrane region" description="Helical" evidence="13">
    <location>
        <begin position="9"/>
        <end position="28"/>
    </location>
</feature>
<evidence type="ECO:0000256" key="11">
    <source>
        <dbReference type="SAM" id="Coils"/>
    </source>
</evidence>
<feature type="coiled-coil region" evidence="11">
    <location>
        <begin position="398"/>
        <end position="425"/>
    </location>
</feature>
<keyword evidence="11" id="KW-0175">Coiled coil</keyword>
<evidence type="ECO:0000256" key="9">
    <source>
        <dbReference type="ARBA" id="ARBA00023303"/>
    </source>
</evidence>
<feature type="transmembrane region" description="Helical" evidence="13">
    <location>
        <begin position="181"/>
        <end position="206"/>
    </location>
</feature>
<evidence type="ECO:0000259" key="16">
    <source>
        <dbReference type="Pfam" id="PF07885"/>
    </source>
</evidence>
<dbReference type="InterPro" id="IPR013099">
    <property type="entry name" value="K_chnl_dom"/>
</dbReference>
<organism evidence="17 18">
    <name type="scientific">Mya arenaria</name>
    <name type="common">Soft-shell clam</name>
    <dbReference type="NCBI Taxonomy" id="6604"/>
    <lineage>
        <taxon>Eukaryota</taxon>
        <taxon>Metazoa</taxon>
        <taxon>Spiralia</taxon>
        <taxon>Lophotrochozoa</taxon>
        <taxon>Mollusca</taxon>
        <taxon>Bivalvia</taxon>
        <taxon>Autobranchia</taxon>
        <taxon>Heteroconchia</taxon>
        <taxon>Euheterodonta</taxon>
        <taxon>Imparidentia</taxon>
        <taxon>Neoheterodontei</taxon>
        <taxon>Myida</taxon>
        <taxon>Myoidea</taxon>
        <taxon>Myidae</taxon>
        <taxon>Mya</taxon>
    </lineage>
</organism>
<evidence type="ECO:0000313" key="17">
    <source>
        <dbReference type="EMBL" id="WAR17068.1"/>
    </source>
</evidence>
<dbReference type="PRINTS" id="PR00169">
    <property type="entry name" value="KCHANNEL"/>
</dbReference>
<evidence type="ECO:0000259" key="14">
    <source>
        <dbReference type="Pfam" id="PF00520"/>
    </source>
</evidence>
<feature type="compositionally biased region" description="Basic and acidic residues" evidence="12">
    <location>
        <begin position="524"/>
        <end position="539"/>
    </location>
</feature>
<evidence type="ECO:0000256" key="2">
    <source>
        <dbReference type="ARBA" id="ARBA00022448"/>
    </source>
</evidence>
<keyword evidence="18" id="KW-1185">Reference proteome</keyword>
<dbReference type="Pfam" id="PF07885">
    <property type="entry name" value="Ion_trans_2"/>
    <property type="match status" value="1"/>
</dbReference>
<keyword evidence="8 13" id="KW-0472">Membrane</keyword>
<evidence type="ECO:0000256" key="7">
    <source>
        <dbReference type="ARBA" id="ARBA00023065"/>
    </source>
</evidence>
<evidence type="ECO:0000256" key="12">
    <source>
        <dbReference type="SAM" id="MobiDB-lite"/>
    </source>
</evidence>
<feature type="region of interest" description="Disordered" evidence="12">
    <location>
        <begin position="511"/>
        <end position="541"/>
    </location>
</feature>
<evidence type="ECO:0000259" key="15">
    <source>
        <dbReference type="Pfam" id="PF03520"/>
    </source>
</evidence>
<feature type="region of interest" description="Disordered" evidence="12">
    <location>
        <begin position="441"/>
        <end position="461"/>
    </location>
</feature>
<keyword evidence="7" id="KW-0406">Ion transport</keyword>
<dbReference type="Proteomes" id="UP001164746">
    <property type="component" value="Chromosome 10"/>
</dbReference>
<dbReference type="PANTHER" id="PTHR47735:SF9">
    <property type="entry name" value="POTASSIUM VOLTAGE-GATED CHANNEL SUBFAMILY KQT MEMBER 4-LIKE ISOFORM X1"/>
    <property type="match status" value="1"/>
</dbReference>
<evidence type="ECO:0000256" key="8">
    <source>
        <dbReference type="ARBA" id="ARBA00023136"/>
    </source>
</evidence>
<dbReference type="Pfam" id="PF00520">
    <property type="entry name" value="Ion_trans"/>
    <property type="match status" value="1"/>
</dbReference>
<dbReference type="PANTHER" id="PTHR47735">
    <property type="entry name" value="POTASSIUM VOLTAGE-GATED CHANNEL SUBFAMILY KQT MEMBER 4"/>
    <property type="match status" value="1"/>
</dbReference>
<accession>A0ABY7F4E8</accession>
<proteinExistence type="predicted"/>
<dbReference type="InterPro" id="IPR013821">
    <property type="entry name" value="K_chnl_volt-dep_KCNQ_C"/>
</dbReference>
<comment type="subcellular location">
    <subcellularLocation>
        <location evidence="1">Cell membrane</location>
        <topology evidence="1">Multi-pass membrane protein</topology>
    </subcellularLocation>
</comment>
<evidence type="ECO:0000256" key="1">
    <source>
        <dbReference type="ARBA" id="ARBA00004651"/>
    </source>
</evidence>
<keyword evidence="6 13" id="KW-1133">Transmembrane helix</keyword>
<dbReference type="InterPro" id="IPR003937">
    <property type="entry name" value="K_chnl_volt-dep_KCNQ"/>
</dbReference>
<protein>
    <submittedName>
        <fullName evidence="17">KCNQ5-like protein</fullName>
    </submittedName>
</protein>
<dbReference type="InterPro" id="IPR027359">
    <property type="entry name" value="Volt_channel_dom_sf"/>
</dbReference>
<keyword evidence="3" id="KW-1003">Cell membrane</keyword>
<dbReference type="Gene3D" id="1.20.120.350">
    <property type="entry name" value="Voltage-gated potassium channels. Chain C"/>
    <property type="match status" value="1"/>
</dbReference>
<reference evidence="17" key="1">
    <citation type="submission" date="2022-11" db="EMBL/GenBank/DDBJ databases">
        <title>Centuries of genome instability and evolution in soft-shell clam transmissible cancer (bioRxiv).</title>
        <authorList>
            <person name="Hart S.F.M."/>
            <person name="Yonemitsu M.A."/>
            <person name="Giersch R.M."/>
            <person name="Beal B.F."/>
            <person name="Arriagada G."/>
            <person name="Davis B.W."/>
            <person name="Ostrander E.A."/>
            <person name="Goff S.P."/>
            <person name="Metzger M.J."/>
        </authorList>
    </citation>
    <scope>NUCLEOTIDE SEQUENCE</scope>
    <source>
        <strain evidence="17">MELC-2E11</strain>
        <tissue evidence="17">Siphon/mantle</tissue>
    </source>
</reference>
<name>A0ABY7F4E8_MYAAR</name>
<evidence type="ECO:0000256" key="5">
    <source>
        <dbReference type="ARBA" id="ARBA00022958"/>
    </source>
</evidence>
<dbReference type="Gene3D" id="6.10.140.1910">
    <property type="match status" value="2"/>
</dbReference>
<dbReference type="InterPro" id="IPR005821">
    <property type="entry name" value="Ion_trans_dom"/>
</dbReference>
<dbReference type="Pfam" id="PF03520">
    <property type="entry name" value="KCNQ_channel"/>
    <property type="match status" value="1"/>
</dbReference>
<dbReference type="PRINTS" id="PR01459">
    <property type="entry name" value="KCNQCHANNEL"/>
</dbReference>
<feature type="compositionally biased region" description="Polar residues" evidence="12">
    <location>
        <begin position="441"/>
        <end position="457"/>
    </location>
</feature>
<keyword evidence="9" id="KW-0407">Ion channel</keyword>
<keyword evidence="4 13" id="KW-0812">Transmembrane</keyword>
<comment type="catalytic activity">
    <reaction evidence="10">
        <text>K(+)(in) = K(+)(out)</text>
        <dbReference type="Rhea" id="RHEA:29463"/>
        <dbReference type="ChEBI" id="CHEBI:29103"/>
    </reaction>
</comment>
<feature type="domain" description="Potassium channel" evidence="16">
    <location>
        <begin position="127"/>
        <end position="201"/>
    </location>
</feature>
<dbReference type="EMBL" id="CP111021">
    <property type="protein sequence ID" value="WAR17068.1"/>
    <property type="molecule type" value="Genomic_DNA"/>
</dbReference>
<evidence type="ECO:0000313" key="18">
    <source>
        <dbReference type="Proteomes" id="UP001164746"/>
    </source>
</evidence>
<keyword evidence="2" id="KW-0813">Transport</keyword>
<feature type="transmembrane region" description="Helical" evidence="13">
    <location>
        <begin position="119"/>
        <end position="140"/>
    </location>
</feature>
<feature type="region of interest" description="Disordered" evidence="12">
    <location>
        <begin position="274"/>
        <end position="311"/>
    </location>
</feature>
<evidence type="ECO:0000256" key="6">
    <source>
        <dbReference type="ARBA" id="ARBA00022989"/>
    </source>
</evidence>
<evidence type="ECO:0000256" key="13">
    <source>
        <dbReference type="SAM" id="Phobius"/>
    </source>
</evidence>
<evidence type="ECO:0000256" key="4">
    <source>
        <dbReference type="ARBA" id="ARBA00022692"/>
    </source>
</evidence>
<evidence type="ECO:0000256" key="3">
    <source>
        <dbReference type="ARBA" id="ARBA00022475"/>
    </source>
</evidence>
<feature type="domain" description="Ion transport" evidence="14">
    <location>
        <begin position="15"/>
        <end position="116"/>
    </location>
</feature>